<dbReference type="EMBL" id="JXTB01000384">
    <property type="protein sequence ID" value="PON42759.1"/>
    <property type="molecule type" value="Genomic_DNA"/>
</dbReference>
<keyword evidence="2" id="KW-1185">Reference proteome</keyword>
<sequence length="102" mass="11062">MVVGNDSPDQGIFSMYSDFTWLSGYISLATKLVDQRGVTQTRNSATSSYMENGALDDLSNINSQTLQDGIVKGSPFFGDSTNITGRKKFGRDEIMHGISISA</sequence>
<dbReference type="AlphaFoldDB" id="A0A2P5B1W6"/>
<evidence type="ECO:0000313" key="2">
    <source>
        <dbReference type="Proteomes" id="UP000237105"/>
    </source>
</evidence>
<proteinExistence type="predicted"/>
<protein>
    <submittedName>
        <fullName evidence="1">Uncharacterized protein</fullName>
    </submittedName>
</protein>
<name>A0A2P5B1W6_PARAD</name>
<comment type="caution">
    <text evidence="1">The sequence shown here is derived from an EMBL/GenBank/DDBJ whole genome shotgun (WGS) entry which is preliminary data.</text>
</comment>
<dbReference type="Proteomes" id="UP000237105">
    <property type="component" value="Unassembled WGS sequence"/>
</dbReference>
<accession>A0A2P5B1W6</accession>
<evidence type="ECO:0000313" key="1">
    <source>
        <dbReference type="EMBL" id="PON42759.1"/>
    </source>
</evidence>
<gene>
    <name evidence="1" type="ORF">PanWU01x14_279360</name>
</gene>
<organism evidence="1 2">
    <name type="scientific">Parasponia andersonii</name>
    <name type="common">Sponia andersonii</name>
    <dbReference type="NCBI Taxonomy" id="3476"/>
    <lineage>
        <taxon>Eukaryota</taxon>
        <taxon>Viridiplantae</taxon>
        <taxon>Streptophyta</taxon>
        <taxon>Embryophyta</taxon>
        <taxon>Tracheophyta</taxon>
        <taxon>Spermatophyta</taxon>
        <taxon>Magnoliopsida</taxon>
        <taxon>eudicotyledons</taxon>
        <taxon>Gunneridae</taxon>
        <taxon>Pentapetalae</taxon>
        <taxon>rosids</taxon>
        <taxon>fabids</taxon>
        <taxon>Rosales</taxon>
        <taxon>Cannabaceae</taxon>
        <taxon>Parasponia</taxon>
    </lineage>
</organism>
<reference evidence="2" key="1">
    <citation type="submission" date="2016-06" db="EMBL/GenBank/DDBJ databases">
        <title>Parallel loss of symbiosis genes in relatives of nitrogen-fixing non-legume Parasponia.</title>
        <authorList>
            <person name="Van Velzen R."/>
            <person name="Holmer R."/>
            <person name="Bu F."/>
            <person name="Rutten L."/>
            <person name="Van Zeijl A."/>
            <person name="Liu W."/>
            <person name="Santuari L."/>
            <person name="Cao Q."/>
            <person name="Sharma T."/>
            <person name="Shen D."/>
            <person name="Roswanjaya Y."/>
            <person name="Wardhani T."/>
            <person name="Kalhor M.S."/>
            <person name="Jansen J."/>
            <person name="Van den Hoogen J."/>
            <person name="Gungor B."/>
            <person name="Hartog M."/>
            <person name="Hontelez J."/>
            <person name="Verver J."/>
            <person name="Yang W.-C."/>
            <person name="Schijlen E."/>
            <person name="Repin R."/>
            <person name="Schilthuizen M."/>
            <person name="Schranz E."/>
            <person name="Heidstra R."/>
            <person name="Miyata K."/>
            <person name="Fedorova E."/>
            <person name="Kohlen W."/>
            <person name="Bisseling T."/>
            <person name="Smit S."/>
            <person name="Geurts R."/>
        </authorList>
    </citation>
    <scope>NUCLEOTIDE SEQUENCE [LARGE SCALE GENOMIC DNA]</scope>
    <source>
        <strain evidence="2">cv. WU1-14</strain>
    </source>
</reference>